<sequence length="97" mass="10890">MRLLLGQLYDQRAALHLEQRYVGEVLIPQEHLCAHHLREAVRFVVRKYPALRGCFTRSEGEWRMDFVAVDAFPVDQALHVVAAAPGVLPGAQVQASV</sequence>
<proteinExistence type="predicted"/>
<reference evidence="1 2" key="1">
    <citation type="journal article" date="2009" name="Mikrobiologiia">
        <title>[Phenanthren biodegradation and interaction of Pseudomonas putida BS3701 and Burkholderia sp.BS3702 in plant rhizosphere].</title>
        <authorList>
            <person name="Ovchinnikova A.A."/>
            <person name="Vetrova A.A."/>
            <person name="Filonov A.E."/>
            <person name="Boronin A.M."/>
        </authorList>
    </citation>
    <scope>NUCLEOTIDE SEQUENCE [LARGE SCALE GENOMIC DNA]</scope>
    <source>
        <strain evidence="1 2">BS3701</strain>
    </source>
</reference>
<dbReference type="InterPro" id="IPR023213">
    <property type="entry name" value="CAT-like_dom_sf"/>
</dbReference>
<dbReference type="Proteomes" id="UP000510934">
    <property type="component" value="Chromosome"/>
</dbReference>
<accession>A0A7D5VX09</accession>
<dbReference type="Gene3D" id="3.30.559.10">
    <property type="entry name" value="Chloramphenicol acetyltransferase-like domain"/>
    <property type="match status" value="1"/>
</dbReference>
<dbReference type="RefSeq" id="WP_180688621.1">
    <property type="nucleotide sequence ID" value="NZ_CP059052.1"/>
</dbReference>
<protein>
    <submittedName>
        <fullName evidence="1">Uncharacterized protein</fullName>
    </submittedName>
</protein>
<evidence type="ECO:0000313" key="1">
    <source>
        <dbReference type="EMBL" id="QLJ12947.1"/>
    </source>
</evidence>
<organism evidence="1 2">
    <name type="scientific">Pseudomonas putida</name>
    <name type="common">Arthrobacter siderocapsulatus</name>
    <dbReference type="NCBI Taxonomy" id="303"/>
    <lineage>
        <taxon>Bacteria</taxon>
        <taxon>Pseudomonadati</taxon>
        <taxon>Pseudomonadota</taxon>
        <taxon>Gammaproteobacteria</taxon>
        <taxon>Pseudomonadales</taxon>
        <taxon>Pseudomonadaceae</taxon>
        <taxon>Pseudomonas</taxon>
    </lineage>
</organism>
<dbReference type="EMBL" id="CP059052">
    <property type="protein sequence ID" value="QLJ12947.1"/>
    <property type="molecule type" value="Genomic_DNA"/>
</dbReference>
<evidence type="ECO:0000313" key="2">
    <source>
        <dbReference type="Proteomes" id="UP000510934"/>
    </source>
</evidence>
<dbReference type="AlphaFoldDB" id="A0A7D5VX09"/>
<gene>
    <name evidence="1" type="ORF">H0H12_21215</name>
</gene>
<name>A0A7D5VX09_PSEPU</name>